<proteinExistence type="predicted"/>
<gene>
    <name evidence="2" type="ordered locus">TERTU_1780</name>
</gene>
<dbReference type="AlphaFoldDB" id="C5BHR0"/>
<evidence type="ECO:0000256" key="1">
    <source>
        <dbReference type="SAM" id="Phobius"/>
    </source>
</evidence>
<keyword evidence="3" id="KW-1185">Reference proteome</keyword>
<name>C5BHR0_TERTT</name>
<feature type="transmembrane region" description="Helical" evidence="1">
    <location>
        <begin position="12"/>
        <end position="33"/>
    </location>
</feature>
<accession>C5BHR0</accession>
<protein>
    <submittedName>
        <fullName evidence="2">Uncharacterized protein</fullName>
    </submittedName>
</protein>
<evidence type="ECO:0000313" key="2">
    <source>
        <dbReference type="EMBL" id="ACR14575.1"/>
    </source>
</evidence>
<dbReference type="HOGENOM" id="CLU_3277885_0_0_6"/>
<reference evidence="2 3" key="1">
    <citation type="journal article" date="2009" name="PLoS ONE">
        <title>The complete genome of Teredinibacter turnerae T7901: an intracellular endosymbiont of marine wood-boring bivalves (shipworms).</title>
        <authorList>
            <person name="Yang J.C."/>
            <person name="Madupu R."/>
            <person name="Durkin A.S."/>
            <person name="Ekborg N.A."/>
            <person name="Pedamallu C.S."/>
            <person name="Hostetler J.B."/>
            <person name="Radune D."/>
            <person name="Toms B.S."/>
            <person name="Henrissat B."/>
            <person name="Coutinho P.M."/>
            <person name="Schwarz S."/>
            <person name="Field L."/>
            <person name="Trindade-Silva A.E."/>
            <person name="Soares C.A.G."/>
            <person name="Elshahawi S."/>
            <person name="Hanora A."/>
            <person name="Schmidt E.W."/>
            <person name="Haygood M.G."/>
            <person name="Posfai J."/>
            <person name="Benner J."/>
            <person name="Madinger C."/>
            <person name="Nove J."/>
            <person name="Anton B."/>
            <person name="Chaudhary K."/>
            <person name="Foster J."/>
            <person name="Holman A."/>
            <person name="Kumar S."/>
            <person name="Lessard P.A."/>
            <person name="Luyten Y.A."/>
            <person name="Slatko B."/>
            <person name="Wood N."/>
            <person name="Wu B."/>
            <person name="Teplitski M."/>
            <person name="Mougous J.D."/>
            <person name="Ward N."/>
            <person name="Eisen J.A."/>
            <person name="Badger J.H."/>
            <person name="Distel D.L."/>
        </authorList>
    </citation>
    <scope>NUCLEOTIDE SEQUENCE [LARGE SCALE GENOMIC DNA]</scope>
    <source>
        <strain evidence="3">ATCC 39867 / T7901</strain>
    </source>
</reference>
<keyword evidence="1" id="KW-0472">Membrane</keyword>
<organism evidence="2 3">
    <name type="scientific">Teredinibacter turnerae (strain ATCC 39867 / T7901)</name>
    <dbReference type="NCBI Taxonomy" id="377629"/>
    <lineage>
        <taxon>Bacteria</taxon>
        <taxon>Pseudomonadati</taxon>
        <taxon>Pseudomonadota</taxon>
        <taxon>Gammaproteobacteria</taxon>
        <taxon>Cellvibrionales</taxon>
        <taxon>Cellvibrionaceae</taxon>
        <taxon>Teredinibacter</taxon>
    </lineage>
</organism>
<dbReference type="EMBL" id="CP001614">
    <property type="protein sequence ID" value="ACR14575.1"/>
    <property type="molecule type" value="Genomic_DNA"/>
</dbReference>
<sequence>MSAHKAADGFNIVLLVGGAIWFVLSGIASWFVAYSRKRENA</sequence>
<keyword evidence="1" id="KW-1133">Transmembrane helix</keyword>
<dbReference type="KEGG" id="ttu:TERTU_1780"/>
<evidence type="ECO:0000313" key="3">
    <source>
        <dbReference type="Proteomes" id="UP000009080"/>
    </source>
</evidence>
<dbReference type="Proteomes" id="UP000009080">
    <property type="component" value="Chromosome"/>
</dbReference>
<keyword evidence="1" id="KW-0812">Transmembrane</keyword>